<dbReference type="InterPro" id="IPR045621">
    <property type="entry name" value="BPD_transp_1_N"/>
</dbReference>
<dbReference type="SUPFAM" id="SSF161098">
    <property type="entry name" value="MetI-like"/>
    <property type="match status" value="1"/>
</dbReference>
<dbReference type="EMBL" id="BPQH01000024">
    <property type="protein sequence ID" value="GJD53034.1"/>
    <property type="molecule type" value="Genomic_DNA"/>
</dbReference>
<gene>
    <name evidence="9" type="primary">gsiC_6</name>
    <name evidence="9" type="ORF">OPKNFCMD_5804</name>
</gene>
<comment type="caution">
    <text evidence="9">The sequence shown here is derived from an EMBL/GenBank/DDBJ whole genome shotgun (WGS) entry which is preliminary data.</text>
</comment>
<keyword evidence="5 7" id="KW-1133">Transmembrane helix</keyword>
<feature type="domain" description="ABC transmembrane type-1" evidence="8">
    <location>
        <begin position="95"/>
        <end position="303"/>
    </location>
</feature>
<dbReference type="CDD" id="cd06261">
    <property type="entry name" value="TM_PBP2"/>
    <property type="match status" value="1"/>
</dbReference>
<dbReference type="Pfam" id="PF00528">
    <property type="entry name" value="BPD_transp_1"/>
    <property type="match status" value="1"/>
</dbReference>
<reference evidence="9" key="2">
    <citation type="submission" date="2021-08" db="EMBL/GenBank/DDBJ databases">
        <authorList>
            <person name="Tani A."/>
            <person name="Ola A."/>
            <person name="Ogura Y."/>
            <person name="Katsura K."/>
            <person name="Hayashi T."/>
        </authorList>
    </citation>
    <scope>NUCLEOTIDE SEQUENCE</scope>
    <source>
        <strain evidence="9">KCTC 52305</strain>
    </source>
</reference>
<feature type="transmembrane region" description="Helical" evidence="7">
    <location>
        <begin position="234"/>
        <end position="260"/>
    </location>
</feature>
<dbReference type="PROSITE" id="PS50928">
    <property type="entry name" value="ABC_TM1"/>
    <property type="match status" value="1"/>
</dbReference>
<evidence type="ECO:0000313" key="10">
    <source>
        <dbReference type="Proteomes" id="UP001055167"/>
    </source>
</evidence>
<evidence type="ECO:0000256" key="1">
    <source>
        <dbReference type="ARBA" id="ARBA00004651"/>
    </source>
</evidence>
<sequence>MLRHVLQRLLLAVPVLLGVLLVGFLLMQVVPNDPAVVRAGPTATQDVIEGIRRDLGLDRPLWLQFALYLGRLARGDLGVSIINNMPVLEELGNTIGPTLELMLASLAWSVPLGIGLGTVGACWRGGLLDRAIMMVSVAGVSVPVFLLGLGLVWLLGFTFPVLPFSGRAGPLWTLEGLAGIILPALTLGGVFVGPVARMTRSAVLDVLGADHVRTARAKGLSETAVVLHHALRNALIPVVTLIGLQIGFLLGGAVVVESIFSWPGIGRLAVGAILSSDAPMAQGTIIILSVGFILVNLAVDVLYAVLDPRIREASGP</sequence>
<evidence type="ECO:0000256" key="5">
    <source>
        <dbReference type="ARBA" id="ARBA00022989"/>
    </source>
</evidence>
<dbReference type="InterPro" id="IPR035906">
    <property type="entry name" value="MetI-like_sf"/>
</dbReference>
<evidence type="ECO:0000256" key="6">
    <source>
        <dbReference type="ARBA" id="ARBA00023136"/>
    </source>
</evidence>
<evidence type="ECO:0000256" key="7">
    <source>
        <dbReference type="RuleBase" id="RU363032"/>
    </source>
</evidence>
<keyword evidence="10" id="KW-1185">Reference proteome</keyword>
<keyword evidence="2 7" id="KW-0813">Transport</keyword>
<evidence type="ECO:0000256" key="4">
    <source>
        <dbReference type="ARBA" id="ARBA00022692"/>
    </source>
</evidence>
<name>A0ABQ4R785_9HYPH</name>
<evidence type="ECO:0000256" key="3">
    <source>
        <dbReference type="ARBA" id="ARBA00022475"/>
    </source>
</evidence>
<evidence type="ECO:0000256" key="2">
    <source>
        <dbReference type="ARBA" id="ARBA00022448"/>
    </source>
</evidence>
<feature type="transmembrane region" description="Helical" evidence="7">
    <location>
        <begin position="135"/>
        <end position="156"/>
    </location>
</feature>
<dbReference type="PANTHER" id="PTHR43163">
    <property type="entry name" value="DIPEPTIDE TRANSPORT SYSTEM PERMEASE PROTEIN DPPB-RELATED"/>
    <property type="match status" value="1"/>
</dbReference>
<proteinExistence type="inferred from homology"/>
<reference evidence="9" key="1">
    <citation type="journal article" date="2021" name="Front. Microbiol.">
        <title>Comprehensive Comparative Genomics and Phenotyping of Methylobacterium Species.</title>
        <authorList>
            <person name="Alessa O."/>
            <person name="Ogura Y."/>
            <person name="Fujitani Y."/>
            <person name="Takami H."/>
            <person name="Hayashi T."/>
            <person name="Sahin N."/>
            <person name="Tani A."/>
        </authorList>
    </citation>
    <scope>NUCLEOTIDE SEQUENCE</scope>
    <source>
        <strain evidence="9">KCTC 52305</strain>
    </source>
</reference>
<dbReference type="PANTHER" id="PTHR43163:SF6">
    <property type="entry name" value="DIPEPTIDE TRANSPORT SYSTEM PERMEASE PROTEIN DPPB-RELATED"/>
    <property type="match status" value="1"/>
</dbReference>
<keyword evidence="4 7" id="KW-0812">Transmembrane</keyword>
<accession>A0ABQ4R785</accession>
<protein>
    <submittedName>
        <fullName evidence="9">Glutathione transport system permease protein GsiC</fullName>
    </submittedName>
</protein>
<dbReference type="Gene3D" id="1.10.3720.10">
    <property type="entry name" value="MetI-like"/>
    <property type="match status" value="1"/>
</dbReference>
<dbReference type="RefSeq" id="WP_128562358.1">
    <property type="nucleotide sequence ID" value="NZ_BPQH01000024.1"/>
</dbReference>
<evidence type="ECO:0000313" key="9">
    <source>
        <dbReference type="EMBL" id="GJD53034.1"/>
    </source>
</evidence>
<feature type="transmembrane region" description="Helical" evidence="7">
    <location>
        <begin position="280"/>
        <end position="306"/>
    </location>
</feature>
<comment type="subcellular location">
    <subcellularLocation>
        <location evidence="1 7">Cell membrane</location>
        <topology evidence="1 7">Multi-pass membrane protein</topology>
    </subcellularLocation>
</comment>
<feature type="transmembrane region" description="Helical" evidence="7">
    <location>
        <begin position="101"/>
        <end position="123"/>
    </location>
</feature>
<evidence type="ECO:0000259" key="8">
    <source>
        <dbReference type="PROSITE" id="PS50928"/>
    </source>
</evidence>
<feature type="transmembrane region" description="Helical" evidence="7">
    <location>
        <begin position="176"/>
        <end position="196"/>
    </location>
</feature>
<comment type="similarity">
    <text evidence="7">Belongs to the binding-protein-dependent transport system permease family.</text>
</comment>
<organism evidence="9 10">
    <name type="scientific">Methylobacterium crusticola</name>
    <dbReference type="NCBI Taxonomy" id="1697972"/>
    <lineage>
        <taxon>Bacteria</taxon>
        <taxon>Pseudomonadati</taxon>
        <taxon>Pseudomonadota</taxon>
        <taxon>Alphaproteobacteria</taxon>
        <taxon>Hyphomicrobiales</taxon>
        <taxon>Methylobacteriaceae</taxon>
        <taxon>Methylobacterium</taxon>
    </lineage>
</organism>
<dbReference type="Proteomes" id="UP001055167">
    <property type="component" value="Unassembled WGS sequence"/>
</dbReference>
<keyword evidence="6 7" id="KW-0472">Membrane</keyword>
<dbReference type="InterPro" id="IPR000515">
    <property type="entry name" value="MetI-like"/>
</dbReference>
<keyword evidence="3" id="KW-1003">Cell membrane</keyword>
<dbReference type="Pfam" id="PF19300">
    <property type="entry name" value="BPD_transp_1_N"/>
    <property type="match status" value="1"/>
</dbReference>